<dbReference type="VEuPathDB" id="FungiDB:BDEG_24014"/>
<protein>
    <recommendedName>
        <fullName evidence="3">Interferon-related developmental regulator N-terminal domain-containing protein</fullName>
    </recommendedName>
</protein>
<comment type="similarity">
    <text evidence="1">Belongs to the IFRD family.</text>
</comment>
<dbReference type="AlphaFoldDB" id="A0A177WLI8"/>
<evidence type="ECO:0000313" key="5">
    <source>
        <dbReference type="Proteomes" id="UP000077115"/>
    </source>
</evidence>
<dbReference type="SUPFAM" id="SSF48371">
    <property type="entry name" value="ARM repeat"/>
    <property type="match status" value="1"/>
</dbReference>
<dbReference type="Pfam" id="PF05004">
    <property type="entry name" value="IFRD"/>
    <property type="match status" value="1"/>
</dbReference>
<evidence type="ECO:0000256" key="2">
    <source>
        <dbReference type="SAM" id="MobiDB-lite"/>
    </source>
</evidence>
<dbReference type="InterPro" id="IPR011989">
    <property type="entry name" value="ARM-like"/>
</dbReference>
<evidence type="ECO:0000313" key="4">
    <source>
        <dbReference type="EMBL" id="OAJ40251.1"/>
    </source>
</evidence>
<feature type="domain" description="Interferon-related developmental regulator N-terminal" evidence="3">
    <location>
        <begin position="80"/>
        <end position="314"/>
    </location>
</feature>
<sequence length="414" mass="46065">MGRSGNKGRKTSKTSSFASQNKRSDSDSEDGHSEISHATMDSIGSHPSQDTSPSMTRGGSQQSLRDEPFSFGEECTDSAFLKAFEDLGEKRARHDLLDGKMSSWIDPVKRCARRDGPEGILANRVLSLLWISGGSQPAFYDDVIKILQDGIRDGSSEIKPSSIIALAIISLIEDMGDSATWELLDYFEDVISAHDEEEIVIHAAVEAYGLLYPSASTRQGQEGYNRILDAHVELLESDDVDVRIAAGENIAIVIEDRMATAEEDEAPKTEPYYESKNELLQQLRFLSQDSQRHRAKKERSVQKSAFRDILNTVESNTTPLVKLKIKQETLECNSWIKIRRLNALRDAIGEGFSVHLSENQTVQQILHLSFDGPTMGKVTSTDRRLFQSIIGKARTKALKEMRGSRTSLKIGNND</sequence>
<organism evidence="4 5">
    <name type="scientific">Batrachochytrium dendrobatidis (strain JEL423)</name>
    <dbReference type="NCBI Taxonomy" id="403673"/>
    <lineage>
        <taxon>Eukaryota</taxon>
        <taxon>Fungi</taxon>
        <taxon>Fungi incertae sedis</taxon>
        <taxon>Chytridiomycota</taxon>
        <taxon>Chytridiomycota incertae sedis</taxon>
        <taxon>Chytridiomycetes</taxon>
        <taxon>Rhizophydiales</taxon>
        <taxon>Rhizophydiales incertae sedis</taxon>
        <taxon>Batrachochytrium</taxon>
    </lineage>
</organism>
<evidence type="ECO:0000256" key="1">
    <source>
        <dbReference type="ARBA" id="ARBA00008828"/>
    </source>
</evidence>
<dbReference type="PANTHER" id="PTHR12354:SF1">
    <property type="entry name" value="INTERFERON-RELATED DEVELOPMENTAL REGULATOR 1"/>
    <property type="match status" value="1"/>
</dbReference>
<feature type="region of interest" description="Disordered" evidence="2">
    <location>
        <begin position="1"/>
        <end position="68"/>
    </location>
</feature>
<dbReference type="OrthoDB" id="18978at2759"/>
<proteinExistence type="inferred from homology"/>
<reference evidence="4 5" key="1">
    <citation type="submission" date="2006-10" db="EMBL/GenBank/DDBJ databases">
        <title>The Genome Sequence of Batrachochytrium dendrobatidis JEL423.</title>
        <authorList>
            <consortium name="The Broad Institute Genome Sequencing Platform"/>
            <person name="Birren B."/>
            <person name="Lander E."/>
            <person name="Galagan J."/>
            <person name="Cuomo C."/>
            <person name="Devon K."/>
            <person name="Jaffe D."/>
            <person name="Butler J."/>
            <person name="Alvarez P."/>
            <person name="Gnerre S."/>
            <person name="Grabherr M."/>
            <person name="Kleber M."/>
            <person name="Mauceli E."/>
            <person name="Brockman W."/>
            <person name="Young S."/>
            <person name="LaButti K."/>
            <person name="Sykes S."/>
            <person name="DeCaprio D."/>
            <person name="Crawford M."/>
            <person name="Koehrsen M."/>
            <person name="Engels R."/>
            <person name="Montgomery P."/>
            <person name="Pearson M."/>
            <person name="Howarth C."/>
            <person name="Larson L."/>
            <person name="White J."/>
            <person name="O'Leary S."/>
            <person name="Kodira C."/>
            <person name="Zeng Q."/>
            <person name="Yandava C."/>
            <person name="Alvarado L."/>
            <person name="Longcore J."/>
            <person name="James T."/>
        </authorList>
    </citation>
    <scope>NUCLEOTIDE SEQUENCE [LARGE SCALE GENOMIC DNA]</scope>
    <source>
        <strain evidence="4 5">JEL423</strain>
    </source>
</reference>
<dbReference type="InterPro" id="IPR016024">
    <property type="entry name" value="ARM-type_fold"/>
</dbReference>
<feature type="compositionally biased region" description="Basic and acidic residues" evidence="2">
    <location>
        <begin position="22"/>
        <end position="35"/>
    </location>
</feature>
<dbReference type="STRING" id="403673.A0A177WLI8"/>
<accession>A0A177WLI8</accession>
<dbReference type="InterPro" id="IPR039777">
    <property type="entry name" value="IFRD"/>
</dbReference>
<feature type="compositionally biased region" description="Polar residues" evidence="2">
    <location>
        <begin position="45"/>
        <end position="63"/>
    </location>
</feature>
<dbReference type="PANTHER" id="PTHR12354">
    <property type="entry name" value="INTERFERON-RELATED DEVELOPMENTAL REGULATOR"/>
    <property type="match status" value="1"/>
</dbReference>
<dbReference type="eggNOG" id="KOG2842">
    <property type="taxonomic scope" value="Eukaryota"/>
</dbReference>
<dbReference type="Gene3D" id="1.25.10.10">
    <property type="entry name" value="Leucine-rich Repeat Variant"/>
    <property type="match status" value="1"/>
</dbReference>
<dbReference type="EMBL" id="DS022304">
    <property type="protein sequence ID" value="OAJ40251.1"/>
    <property type="molecule type" value="Genomic_DNA"/>
</dbReference>
<name>A0A177WLI8_BATDL</name>
<reference evidence="4 5" key="2">
    <citation type="submission" date="2016-05" db="EMBL/GenBank/DDBJ databases">
        <title>Lineage-specific infection strategies underlie the spectrum of fungal disease in amphibians.</title>
        <authorList>
            <person name="Cuomo C.A."/>
            <person name="Farrer R.A."/>
            <person name="James T."/>
            <person name="Longcore J."/>
            <person name="Birren B."/>
        </authorList>
    </citation>
    <scope>NUCLEOTIDE SEQUENCE [LARGE SCALE GENOMIC DNA]</scope>
    <source>
        <strain evidence="4 5">JEL423</strain>
    </source>
</reference>
<gene>
    <name evidence="4" type="ORF">BDEG_24014</name>
</gene>
<evidence type="ECO:0000259" key="3">
    <source>
        <dbReference type="Pfam" id="PF05004"/>
    </source>
</evidence>
<dbReference type="InterPro" id="IPR007701">
    <property type="entry name" value="Interferon-rel_develop_reg_N"/>
</dbReference>
<feature type="compositionally biased region" description="Basic residues" evidence="2">
    <location>
        <begin position="1"/>
        <end position="12"/>
    </location>
</feature>
<dbReference type="Proteomes" id="UP000077115">
    <property type="component" value="Unassembled WGS sequence"/>
</dbReference>